<gene>
    <name evidence="2" type="primary">eutH</name>
    <name evidence="2" type="ORF">JF544_11650</name>
</gene>
<keyword evidence="1" id="KW-0812">Transmembrane</keyword>
<protein>
    <submittedName>
        <fullName evidence="2">Ethanolamine utilization protein EutH</fullName>
    </submittedName>
</protein>
<proteinExistence type="predicted"/>
<name>A0ABS3DX50_9BACI</name>
<feature type="transmembrane region" description="Helical" evidence="1">
    <location>
        <begin position="296"/>
        <end position="316"/>
    </location>
</feature>
<reference evidence="2 3" key="1">
    <citation type="submission" date="2020-12" db="EMBL/GenBank/DDBJ databases">
        <title>Oil enriched cultivation method for isolating marine PHA-producing bacteria.</title>
        <authorList>
            <person name="Zheng W."/>
            <person name="Yu S."/>
            <person name="Huang Y."/>
        </authorList>
    </citation>
    <scope>NUCLEOTIDE SEQUENCE [LARGE SCALE GENOMIC DNA]</scope>
    <source>
        <strain evidence="2 3">SY-2-6</strain>
    </source>
</reference>
<keyword evidence="3" id="KW-1185">Reference proteome</keyword>
<sequence length="362" mass="38693">MCAFMVLGALDYYILNHRLALGWRFYEAFMMMGPLALSMVGIISLAPVLSRWLAPVVTPLFQAVGADPSMFASMLLAIDMGAYPLAESLAADKEAAVFSWALLGTMMGPTLVFTIPVALTVVAKKDHPFFAKGILAGMVTIPIGCFIGGWAAGYETGWMLRNLLPAMVLSLFIAAGLWLFTALTIRLFSYFGKAVEIIIISGLALIIIETLTGITVLPGMAPLSEGILIVGKITVTLAGAYPLVAFISRHGEKVLTRAGRRLGMNAVSMTGFIASLAHHLPMLAVMKDMDDRGKTVNAAFAVSGAFVFGSHFAFVAGVQPDMILPVIVGKLSAGILAVSLALILTRQDVSFYEEEDSSYNEE</sequence>
<feature type="transmembrane region" description="Helical" evidence="1">
    <location>
        <begin position="227"/>
        <end position="247"/>
    </location>
</feature>
<keyword evidence="1" id="KW-1133">Transmembrane helix</keyword>
<dbReference type="InterPro" id="IPR007441">
    <property type="entry name" value="EutH"/>
</dbReference>
<accession>A0ABS3DX50</accession>
<dbReference type="PIRSF" id="PIRSF019466">
    <property type="entry name" value="EutH"/>
    <property type="match status" value="1"/>
</dbReference>
<feature type="transmembrane region" description="Helical" evidence="1">
    <location>
        <begin position="129"/>
        <end position="151"/>
    </location>
</feature>
<feature type="transmembrane region" description="Helical" evidence="1">
    <location>
        <begin position="28"/>
        <end position="49"/>
    </location>
</feature>
<evidence type="ECO:0000313" key="3">
    <source>
        <dbReference type="Proteomes" id="UP000663970"/>
    </source>
</evidence>
<organism evidence="2 3">
    <name type="scientific">Halobacillus kuroshimensis</name>
    <dbReference type="NCBI Taxonomy" id="302481"/>
    <lineage>
        <taxon>Bacteria</taxon>
        <taxon>Bacillati</taxon>
        <taxon>Bacillota</taxon>
        <taxon>Bacilli</taxon>
        <taxon>Bacillales</taxon>
        <taxon>Bacillaceae</taxon>
        <taxon>Halobacillus</taxon>
    </lineage>
</organism>
<evidence type="ECO:0000313" key="2">
    <source>
        <dbReference type="EMBL" id="MBN8235909.1"/>
    </source>
</evidence>
<comment type="caution">
    <text evidence="2">The sequence shown here is derived from an EMBL/GenBank/DDBJ whole genome shotgun (WGS) entry which is preliminary data.</text>
</comment>
<dbReference type="Pfam" id="PF04346">
    <property type="entry name" value="EutH"/>
    <property type="match status" value="1"/>
</dbReference>
<dbReference type="PANTHER" id="PTHR40089:SF1">
    <property type="entry name" value="ETHANOLAMINE PERMEASE EUTH-RELATED"/>
    <property type="match status" value="1"/>
</dbReference>
<feature type="transmembrane region" description="Helical" evidence="1">
    <location>
        <begin position="322"/>
        <end position="344"/>
    </location>
</feature>
<dbReference type="PANTHER" id="PTHR40089">
    <property type="entry name" value="ETHANOLAMINE UTILIZATION PROTEIN EUTH"/>
    <property type="match status" value="1"/>
</dbReference>
<dbReference type="NCBIfam" id="NF011667">
    <property type="entry name" value="PRK15086.1-3"/>
    <property type="match status" value="1"/>
</dbReference>
<feature type="transmembrane region" description="Helical" evidence="1">
    <location>
        <begin position="98"/>
        <end position="122"/>
    </location>
</feature>
<dbReference type="Proteomes" id="UP000663970">
    <property type="component" value="Unassembled WGS sequence"/>
</dbReference>
<evidence type="ECO:0000256" key="1">
    <source>
        <dbReference type="SAM" id="Phobius"/>
    </source>
</evidence>
<feature type="transmembrane region" description="Helical" evidence="1">
    <location>
        <begin position="163"/>
        <end position="185"/>
    </location>
</feature>
<keyword evidence="1" id="KW-0472">Membrane</keyword>
<dbReference type="EMBL" id="JAEKJY010000003">
    <property type="protein sequence ID" value="MBN8235909.1"/>
    <property type="molecule type" value="Genomic_DNA"/>
</dbReference>
<feature type="transmembrane region" description="Helical" evidence="1">
    <location>
        <begin position="197"/>
        <end position="221"/>
    </location>
</feature>